<evidence type="ECO:0008006" key="5">
    <source>
        <dbReference type="Google" id="ProtNLM"/>
    </source>
</evidence>
<dbReference type="OrthoDB" id="347268at2759"/>
<gene>
    <name evidence="3" type="ORF">SteCoe_35364</name>
</gene>
<comment type="caution">
    <text evidence="3">The sequence shown here is derived from an EMBL/GenBank/DDBJ whole genome shotgun (WGS) entry which is preliminary data.</text>
</comment>
<dbReference type="SUPFAM" id="SSF117281">
    <property type="entry name" value="Kelch motif"/>
    <property type="match status" value="1"/>
</dbReference>
<evidence type="ECO:0000256" key="1">
    <source>
        <dbReference type="ARBA" id="ARBA00022441"/>
    </source>
</evidence>
<organism evidence="3 4">
    <name type="scientific">Stentor coeruleus</name>
    <dbReference type="NCBI Taxonomy" id="5963"/>
    <lineage>
        <taxon>Eukaryota</taxon>
        <taxon>Sar</taxon>
        <taxon>Alveolata</taxon>
        <taxon>Ciliophora</taxon>
        <taxon>Postciliodesmatophora</taxon>
        <taxon>Heterotrichea</taxon>
        <taxon>Heterotrichida</taxon>
        <taxon>Stentoridae</taxon>
        <taxon>Stentor</taxon>
    </lineage>
</organism>
<evidence type="ECO:0000313" key="4">
    <source>
        <dbReference type="Proteomes" id="UP000187209"/>
    </source>
</evidence>
<sequence length="419" mass="48132">MDRFSCKECGKPTKILCQCEKPGVWICSKDYPEHEQRPGSHAAFSQETKSYLISENLKKQFKCKLESIKQETLRHAQLLKSETEKIISTIKERSEMISKELESFISMCNSVINDVDEIESIPDKLFFTPFESYLVFSKYAEAIHNLYPPSFSIIKSIPKIFSYKSSTMFHTLYNYSEYACGFKSYNEMIVFPKKRKVHHPMIFSSARLLAVSDTQILITGGDIDGQVLDNVYILKLPEKYMKQIHPLKAGRKWHSMAWINKSPCVIGGSNGSNDLASVEMYFENDWVTVKDLNMPRSSLSSISYRNTVWVVGGISGNDIRSIEKYEDGIWNLLDIRFDHSVSSVALICLGDKLLIIGGTNKTNNQSLFLSFDTENEEILHSKTLEDEYYFPYNMCIVENSVIKVIDNMCFMKEFIIEDT</sequence>
<name>A0A1R2ASG0_9CILI</name>
<proteinExistence type="predicted"/>
<protein>
    <recommendedName>
        <fullName evidence="5">B box-type domain-containing protein</fullName>
    </recommendedName>
</protein>
<dbReference type="EMBL" id="MPUH01001492">
    <property type="protein sequence ID" value="OMJ67473.1"/>
    <property type="molecule type" value="Genomic_DNA"/>
</dbReference>
<keyword evidence="1" id="KW-0880">Kelch repeat</keyword>
<evidence type="ECO:0000256" key="2">
    <source>
        <dbReference type="ARBA" id="ARBA00022737"/>
    </source>
</evidence>
<dbReference type="AlphaFoldDB" id="A0A1R2ASG0"/>
<evidence type="ECO:0000313" key="3">
    <source>
        <dbReference type="EMBL" id="OMJ67473.1"/>
    </source>
</evidence>
<keyword evidence="2" id="KW-0677">Repeat</keyword>
<dbReference type="Gene3D" id="2.120.10.80">
    <property type="entry name" value="Kelch-type beta propeller"/>
    <property type="match status" value="1"/>
</dbReference>
<dbReference type="Proteomes" id="UP000187209">
    <property type="component" value="Unassembled WGS sequence"/>
</dbReference>
<reference evidence="3 4" key="1">
    <citation type="submission" date="2016-11" db="EMBL/GenBank/DDBJ databases">
        <title>The macronuclear genome of Stentor coeruleus: a giant cell with tiny introns.</title>
        <authorList>
            <person name="Slabodnick M."/>
            <person name="Ruby J.G."/>
            <person name="Reiff S.B."/>
            <person name="Swart E.C."/>
            <person name="Gosai S."/>
            <person name="Prabakaran S."/>
            <person name="Witkowska E."/>
            <person name="Larue G.E."/>
            <person name="Fisher S."/>
            <person name="Freeman R.M."/>
            <person name="Gunawardena J."/>
            <person name="Chu W."/>
            <person name="Stover N.A."/>
            <person name="Gregory B.D."/>
            <person name="Nowacki M."/>
            <person name="Derisi J."/>
            <person name="Roy S.W."/>
            <person name="Marshall W.F."/>
            <person name="Sood P."/>
        </authorList>
    </citation>
    <scope>NUCLEOTIDE SEQUENCE [LARGE SCALE GENOMIC DNA]</scope>
    <source>
        <strain evidence="3">WM001</strain>
    </source>
</reference>
<dbReference type="InterPro" id="IPR006652">
    <property type="entry name" value="Kelch_1"/>
</dbReference>
<dbReference type="InterPro" id="IPR015915">
    <property type="entry name" value="Kelch-typ_b-propeller"/>
</dbReference>
<dbReference type="PANTHER" id="PTHR45632">
    <property type="entry name" value="LD33804P"/>
    <property type="match status" value="1"/>
</dbReference>
<accession>A0A1R2ASG0</accession>
<dbReference type="SMART" id="SM00612">
    <property type="entry name" value="Kelch"/>
    <property type="match status" value="2"/>
</dbReference>
<dbReference type="PANTHER" id="PTHR45632:SF3">
    <property type="entry name" value="KELCH-LIKE PROTEIN 32"/>
    <property type="match status" value="1"/>
</dbReference>
<keyword evidence="4" id="KW-1185">Reference proteome</keyword>